<keyword evidence="3" id="KW-1185">Reference proteome</keyword>
<dbReference type="Proteomes" id="UP000685013">
    <property type="component" value="Chromosome 8"/>
</dbReference>
<gene>
    <name evidence="2" type="ORF">SDJN03_12853</name>
</gene>
<sequence>MLIKSLSFLIAGINELQKYILPVLTMSFFSLDSRFHFLPTEHSWQLTSSFDENQWVIQIRQSLEDVGEIEGEDNEVKVCVFNVPKPLKAIDPNSYTPQEVSIGPYHYWREELHEMRRHKIAAAKRAQNRLESLKFQDLVDKITKYEQKTRECYHKYLNLKGETLAWMLAMDASFLLEVLQTCAITKKYSLFRTSSKLSCSVEYDGRKPTDNAILRDIVMLENQVPLFILRNMLAYQYTFVEPAQVLASMLLALYEYLSPFKGKKKEKDSQALVPECFHLLDFLYRMITPILANPSEIMEDDHTHKEPTKQHVERNFEHSFYPVRELGKQIWKILSKLNSGPAHLYRIIVGFRPLQVIFKLPWTIISKLPGIGILLKPLEHLCSLITGKEEDDDDAPEEGSSRTHGKDKLPLLEEISIPSVSELTNSGIRFSPGNGISAVAFDTKAAKFCLPTITLDVNSEVVLRNLVAYEASKPSGGLVFTRFIDLMNGIIDTEEDVELLTAAGIIRNHLKSNAEVTKLWNGMSKSIKSTKVPFLDKAIEDVNKYYSSRWKVKASKLVKKYVFGSWPFLTLLATILLLALTALQAFCSVYSCSRFSRYLNTAEA</sequence>
<dbReference type="Pfam" id="PF03140">
    <property type="entry name" value="DUF247"/>
    <property type="match status" value="1"/>
</dbReference>
<reference evidence="2 3" key="1">
    <citation type="journal article" date="2021" name="Hortic Res">
        <title>The domestication of Cucurbita argyrosperma as revealed by the genome of its wild relative.</title>
        <authorList>
            <person name="Barrera-Redondo J."/>
            <person name="Sanchez-de la Vega G."/>
            <person name="Aguirre-Liguori J.A."/>
            <person name="Castellanos-Morales G."/>
            <person name="Gutierrez-Guerrero Y.T."/>
            <person name="Aguirre-Dugua X."/>
            <person name="Aguirre-Planter E."/>
            <person name="Tenaillon M.I."/>
            <person name="Lira-Saade R."/>
            <person name="Eguiarte L.E."/>
        </authorList>
    </citation>
    <scope>NUCLEOTIDE SEQUENCE [LARGE SCALE GENOMIC DNA]</scope>
    <source>
        <strain evidence="2">JBR-2021</strain>
    </source>
</reference>
<keyword evidence="1" id="KW-0812">Transmembrane</keyword>
<evidence type="ECO:0000313" key="2">
    <source>
        <dbReference type="EMBL" id="KAG6593377.1"/>
    </source>
</evidence>
<evidence type="ECO:0000313" key="3">
    <source>
        <dbReference type="Proteomes" id="UP000685013"/>
    </source>
</evidence>
<evidence type="ECO:0000256" key="1">
    <source>
        <dbReference type="SAM" id="Phobius"/>
    </source>
</evidence>
<keyword evidence="1" id="KW-1133">Transmembrane helix</keyword>
<dbReference type="PANTHER" id="PTHR31170:SF25">
    <property type="entry name" value="BNAA09G04570D PROTEIN"/>
    <property type="match status" value="1"/>
</dbReference>
<accession>A0AAV6N9M9</accession>
<dbReference type="AlphaFoldDB" id="A0AAV6N9M9"/>
<feature type="transmembrane region" description="Helical" evidence="1">
    <location>
        <begin position="561"/>
        <end position="586"/>
    </location>
</feature>
<keyword evidence="1" id="KW-0472">Membrane</keyword>
<dbReference type="EMBL" id="JAGKQH010000008">
    <property type="protein sequence ID" value="KAG6593377.1"/>
    <property type="molecule type" value="Genomic_DNA"/>
</dbReference>
<name>A0AAV6N9M9_9ROSI</name>
<proteinExistence type="predicted"/>
<organism evidence="2 3">
    <name type="scientific">Cucurbita argyrosperma subsp. sororia</name>
    <dbReference type="NCBI Taxonomy" id="37648"/>
    <lineage>
        <taxon>Eukaryota</taxon>
        <taxon>Viridiplantae</taxon>
        <taxon>Streptophyta</taxon>
        <taxon>Embryophyta</taxon>
        <taxon>Tracheophyta</taxon>
        <taxon>Spermatophyta</taxon>
        <taxon>Magnoliopsida</taxon>
        <taxon>eudicotyledons</taxon>
        <taxon>Gunneridae</taxon>
        <taxon>Pentapetalae</taxon>
        <taxon>rosids</taxon>
        <taxon>fabids</taxon>
        <taxon>Cucurbitales</taxon>
        <taxon>Cucurbitaceae</taxon>
        <taxon>Cucurbiteae</taxon>
        <taxon>Cucurbita</taxon>
    </lineage>
</organism>
<comment type="caution">
    <text evidence="2">The sequence shown here is derived from an EMBL/GenBank/DDBJ whole genome shotgun (WGS) entry which is preliminary data.</text>
</comment>
<protein>
    <submittedName>
        <fullName evidence="2">UPF0481 protein</fullName>
    </submittedName>
</protein>
<feature type="non-terminal residue" evidence="2">
    <location>
        <position position="1"/>
    </location>
</feature>
<dbReference type="PANTHER" id="PTHR31170">
    <property type="entry name" value="BNAC04G53230D PROTEIN"/>
    <property type="match status" value="1"/>
</dbReference>
<dbReference type="InterPro" id="IPR004158">
    <property type="entry name" value="DUF247_pln"/>
</dbReference>